<name>A0A2H3EFI5_ARMGA</name>
<gene>
    <name evidence="1" type="ORF">ARMGADRAFT_894092</name>
</gene>
<dbReference type="STRING" id="47427.A0A2H3EFI5"/>
<dbReference type="InParanoid" id="A0A2H3EFI5"/>
<sequence>EFEVRRRPVGLHHLVLTNSLADMGMWNASTGELSKAFPEDAQKGLAVDVADMEAYDKALRMFHKKHGYLVDPWPEELVY</sequence>
<dbReference type="InterPro" id="IPR029058">
    <property type="entry name" value="AB_hydrolase_fold"/>
</dbReference>
<accession>A0A2H3EFI5</accession>
<evidence type="ECO:0000313" key="2">
    <source>
        <dbReference type="Proteomes" id="UP000217790"/>
    </source>
</evidence>
<dbReference type="OMA" id="FHAANGC"/>
<protein>
    <submittedName>
        <fullName evidence="1">Uncharacterized protein</fullName>
    </submittedName>
</protein>
<dbReference type="Gene3D" id="3.40.50.1820">
    <property type="entry name" value="alpha/beta hydrolase"/>
    <property type="match status" value="1"/>
</dbReference>
<feature type="non-terminal residue" evidence="1">
    <location>
        <position position="1"/>
    </location>
</feature>
<dbReference type="EMBL" id="KZ293648">
    <property type="protein sequence ID" value="PBK98176.1"/>
    <property type="molecule type" value="Genomic_DNA"/>
</dbReference>
<dbReference type="OrthoDB" id="2896489at2759"/>
<keyword evidence="2" id="KW-1185">Reference proteome</keyword>
<dbReference type="AlphaFoldDB" id="A0A2H3EFI5"/>
<organism evidence="1 2">
    <name type="scientific">Armillaria gallica</name>
    <name type="common">Bulbous honey fungus</name>
    <name type="synonym">Armillaria bulbosa</name>
    <dbReference type="NCBI Taxonomy" id="47427"/>
    <lineage>
        <taxon>Eukaryota</taxon>
        <taxon>Fungi</taxon>
        <taxon>Dikarya</taxon>
        <taxon>Basidiomycota</taxon>
        <taxon>Agaricomycotina</taxon>
        <taxon>Agaricomycetes</taxon>
        <taxon>Agaricomycetidae</taxon>
        <taxon>Agaricales</taxon>
        <taxon>Marasmiineae</taxon>
        <taxon>Physalacriaceae</taxon>
        <taxon>Armillaria</taxon>
    </lineage>
</organism>
<proteinExistence type="predicted"/>
<feature type="non-terminal residue" evidence="1">
    <location>
        <position position="79"/>
    </location>
</feature>
<reference evidence="2" key="1">
    <citation type="journal article" date="2017" name="Nat. Ecol. Evol.">
        <title>Genome expansion and lineage-specific genetic innovations in the forest pathogenic fungi Armillaria.</title>
        <authorList>
            <person name="Sipos G."/>
            <person name="Prasanna A.N."/>
            <person name="Walter M.C."/>
            <person name="O'Connor E."/>
            <person name="Balint B."/>
            <person name="Krizsan K."/>
            <person name="Kiss B."/>
            <person name="Hess J."/>
            <person name="Varga T."/>
            <person name="Slot J."/>
            <person name="Riley R."/>
            <person name="Boka B."/>
            <person name="Rigling D."/>
            <person name="Barry K."/>
            <person name="Lee J."/>
            <person name="Mihaltcheva S."/>
            <person name="LaButti K."/>
            <person name="Lipzen A."/>
            <person name="Waldron R."/>
            <person name="Moloney N.M."/>
            <person name="Sperisen C."/>
            <person name="Kredics L."/>
            <person name="Vagvoelgyi C."/>
            <person name="Patrignani A."/>
            <person name="Fitzpatrick D."/>
            <person name="Nagy I."/>
            <person name="Doyle S."/>
            <person name="Anderson J.B."/>
            <person name="Grigoriev I.V."/>
            <person name="Gueldener U."/>
            <person name="Muensterkoetter M."/>
            <person name="Nagy L.G."/>
        </authorList>
    </citation>
    <scope>NUCLEOTIDE SEQUENCE [LARGE SCALE GENOMIC DNA]</scope>
    <source>
        <strain evidence="2">Ar21-2</strain>
    </source>
</reference>
<dbReference type="Proteomes" id="UP000217790">
    <property type="component" value="Unassembled WGS sequence"/>
</dbReference>
<evidence type="ECO:0000313" key="1">
    <source>
        <dbReference type="EMBL" id="PBK98176.1"/>
    </source>
</evidence>